<accession>A0A8S5URX9</accession>
<organism evidence="1">
    <name type="scientific">Siphoviridae sp. cthae16</name>
    <dbReference type="NCBI Taxonomy" id="2825617"/>
    <lineage>
        <taxon>Viruses</taxon>
        <taxon>Duplodnaviria</taxon>
        <taxon>Heunggongvirae</taxon>
        <taxon>Uroviricota</taxon>
        <taxon>Caudoviricetes</taxon>
    </lineage>
</organism>
<name>A0A8S5URX9_9CAUD</name>
<protein>
    <submittedName>
        <fullName evidence="1">HepA-related protein (HARP)</fullName>
    </submittedName>
</protein>
<sequence>MATVNIKIEGNSIMVKSPYDKTFISEIKRLGGKWNAPYWVVDIRQEERVKEILRDVYGEDGAVTSSEDEDMVDLKLTGCAWDNAEAANEMRLGNRLIAARRMRDAAVYFGNEVTCIAGKFKASGGSSKSPLVAPEDPDALVFEVYNVSRNLYNKVKDREGVSLLPDTKPAKTGKEKLLEEKAKLLARLEEIESELAKITE</sequence>
<proteinExistence type="predicted"/>
<evidence type="ECO:0000313" key="1">
    <source>
        <dbReference type="EMBL" id="DAF97126.1"/>
    </source>
</evidence>
<reference evidence="1" key="1">
    <citation type="journal article" date="2021" name="Proc. Natl. Acad. Sci. U.S.A.">
        <title>A Catalog of Tens of Thousands of Viruses from Human Metagenomes Reveals Hidden Associations with Chronic Diseases.</title>
        <authorList>
            <person name="Tisza M.J."/>
            <person name="Buck C.B."/>
        </authorList>
    </citation>
    <scope>NUCLEOTIDE SEQUENCE</scope>
    <source>
        <strain evidence="1">Cthae16</strain>
    </source>
</reference>
<dbReference type="EMBL" id="BK016126">
    <property type="protein sequence ID" value="DAF97126.1"/>
    <property type="molecule type" value="Genomic_DNA"/>
</dbReference>